<dbReference type="Proteomes" id="UP000053958">
    <property type="component" value="Unassembled WGS sequence"/>
</dbReference>
<evidence type="ECO:0000313" key="4">
    <source>
        <dbReference type="Proteomes" id="UP000053958"/>
    </source>
</evidence>
<protein>
    <submittedName>
        <fullName evidence="3">Uncharacterized protein</fullName>
    </submittedName>
</protein>
<comment type="caution">
    <text evidence="3">The sequence shown here is derived from an EMBL/GenBank/DDBJ whole genome shotgun (WGS) entry which is preliminary data.</text>
</comment>
<name>A0A0F4Z599_RASE3</name>
<dbReference type="EMBL" id="LASV01000014">
    <property type="protein sequence ID" value="KKA25699.1"/>
    <property type="molecule type" value="Genomic_DNA"/>
</dbReference>
<feature type="region of interest" description="Disordered" evidence="1">
    <location>
        <begin position="73"/>
        <end position="94"/>
    </location>
</feature>
<keyword evidence="2" id="KW-0472">Membrane</keyword>
<evidence type="ECO:0000256" key="1">
    <source>
        <dbReference type="SAM" id="MobiDB-lite"/>
    </source>
</evidence>
<sequence length="269" mass="29894">MGLIQHRTRQSMLGALLLSAFNLDIGLDGLLILAGQHLTRPPPPALPGVPEDPVQTPQHVILTLSGTVRTVHSEAAAQSPTTRSTSKAHGTTTMKLHRHPSFCRSTEIERIKPLQPSIKSPYYGPGCFFEDEHALQTPQKGFIISNHAIVAMREVVREMGYSIPCDACKGVNKTVLTSCLLVDLYELALETRPDFRNYKCSNAYQQIWGTMEKAVNNVEKTRCAGEQARKKVTTAWGRETKSFVSHQMQLQHSALQEKKQSLVFLRHAG</sequence>
<feature type="transmembrane region" description="Helical" evidence="2">
    <location>
        <begin position="12"/>
        <end position="34"/>
    </location>
</feature>
<accession>A0A0F4Z599</accession>
<dbReference type="RefSeq" id="XP_013332311.1">
    <property type="nucleotide sequence ID" value="XM_013476857.1"/>
</dbReference>
<keyword evidence="2" id="KW-1133">Transmembrane helix</keyword>
<reference evidence="3 4" key="1">
    <citation type="submission" date="2015-04" db="EMBL/GenBank/DDBJ databases">
        <authorList>
            <person name="Heijne W.H."/>
            <person name="Fedorova N.D."/>
            <person name="Nierman W.C."/>
            <person name="Vollebregt A.W."/>
            <person name="Zhao Z."/>
            <person name="Wu L."/>
            <person name="Kumar M."/>
            <person name="Stam H."/>
            <person name="van den Berg M.A."/>
            <person name="Pel H.J."/>
        </authorList>
    </citation>
    <scope>NUCLEOTIDE SEQUENCE [LARGE SCALE GENOMIC DNA]</scope>
    <source>
        <strain evidence="3 4">CBS 393.64</strain>
    </source>
</reference>
<organism evidence="3 4">
    <name type="scientific">Rasamsonia emersonii (strain ATCC 16479 / CBS 393.64 / IMI 116815)</name>
    <dbReference type="NCBI Taxonomy" id="1408163"/>
    <lineage>
        <taxon>Eukaryota</taxon>
        <taxon>Fungi</taxon>
        <taxon>Dikarya</taxon>
        <taxon>Ascomycota</taxon>
        <taxon>Pezizomycotina</taxon>
        <taxon>Eurotiomycetes</taxon>
        <taxon>Eurotiomycetidae</taxon>
        <taxon>Eurotiales</taxon>
        <taxon>Trichocomaceae</taxon>
        <taxon>Rasamsonia</taxon>
    </lineage>
</organism>
<evidence type="ECO:0000313" key="3">
    <source>
        <dbReference type="EMBL" id="KKA25699.1"/>
    </source>
</evidence>
<dbReference type="GeneID" id="25312310"/>
<dbReference type="AlphaFoldDB" id="A0A0F4Z599"/>
<keyword evidence="4" id="KW-1185">Reference proteome</keyword>
<keyword evidence="2" id="KW-0812">Transmembrane</keyword>
<gene>
    <name evidence="3" type="ORF">T310_0255</name>
</gene>
<evidence type="ECO:0000256" key="2">
    <source>
        <dbReference type="SAM" id="Phobius"/>
    </source>
</evidence>
<proteinExistence type="predicted"/>